<protein>
    <submittedName>
        <fullName evidence="1">Uncharacterized protein</fullName>
    </submittedName>
</protein>
<proteinExistence type="predicted"/>
<evidence type="ECO:0000313" key="2">
    <source>
        <dbReference type="Proteomes" id="UP001234297"/>
    </source>
</evidence>
<sequence length="133" mass="14797">MHSPINSYTTKEFTQQLLREYGKQVTEHRTPPQQIAQGTSEQHIMQLEIGSTVFVPPLVQDGQSPIGQDLVVSPTIHGSNAAPIVPMDHVFTVCVHPQNLPVLLTMVPLRLQCLRYPMLCPPGLSMVFSNQRS</sequence>
<comment type="caution">
    <text evidence="1">The sequence shown here is derived from an EMBL/GenBank/DDBJ whole genome shotgun (WGS) entry which is preliminary data.</text>
</comment>
<keyword evidence="2" id="KW-1185">Reference proteome</keyword>
<organism evidence="1 2">
    <name type="scientific">Persea americana</name>
    <name type="common">Avocado</name>
    <dbReference type="NCBI Taxonomy" id="3435"/>
    <lineage>
        <taxon>Eukaryota</taxon>
        <taxon>Viridiplantae</taxon>
        <taxon>Streptophyta</taxon>
        <taxon>Embryophyta</taxon>
        <taxon>Tracheophyta</taxon>
        <taxon>Spermatophyta</taxon>
        <taxon>Magnoliopsida</taxon>
        <taxon>Magnoliidae</taxon>
        <taxon>Laurales</taxon>
        <taxon>Lauraceae</taxon>
        <taxon>Persea</taxon>
    </lineage>
</organism>
<accession>A0ACC2MV06</accession>
<gene>
    <name evidence="1" type="ORF">MRB53_001790</name>
</gene>
<dbReference type="Proteomes" id="UP001234297">
    <property type="component" value="Chromosome 1"/>
</dbReference>
<dbReference type="EMBL" id="CM056809">
    <property type="protein sequence ID" value="KAJ8648767.1"/>
    <property type="molecule type" value="Genomic_DNA"/>
</dbReference>
<name>A0ACC2MV06_PERAE</name>
<reference evidence="1 2" key="1">
    <citation type="journal article" date="2022" name="Hortic Res">
        <title>A haplotype resolved chromosomal level avocado genome allows analysis of novel avocado genes.</title>
        <authorList>
            <person name="Nath O."/>
            <person name="Fletcher S.J."/>
            <person name="Hayward A."/>
            <person name="Shaw L.M."/>
            <person name="Masouleh A.K."/>
            <person name="Furtado A."/>
            <person name="Henry R.J."/>
            <person name="Mitter N."/>
        </authorList>
    </citation>
    <scope>NUCLEOTIDE SEQUENCE [LARGE SCALE GENOMIC DNA]</scope>
    <source>
        <strain evidence="2">cv. Hass</strain>
    </source>
</reference>
<evidence type="ECO:0000313" key="1">
    <source>
        <dbReference type="EMBL" id="KAJ8648767.1"/>
    </source>
</evidence>